<feature type="compositionally biased region" description="Basic and acidic residues" evidence="6">
    <location>
        <begin position="33"/>
        <end position="47"/>
    </location>
</feature>
<feature type="region of interest" description="Disordered" evidence="6">
    <location>
        <begin position="290"/>
        <end position="415"/>
    </location>
</feature>
<evidence type="ECO:0000256" key="2">
    <source>
        <dbReference type="ARBA" id="ARBA00022491"/>
    </source>
</evidence>
<organism evidence="8 9">
    <name type="scientific">Pleurostoma richardsiae</name>
    <dbReference type="NCBI Taxonomy" id="41990"/>
    <lineage>
        <taxon>Eukaryota</taxon>
        <taxon>Fungi</taxon>
        <taxon>Dikarya</taxon>
        <taxon>Ascomycota</taxon>
        <taxon>Pezizomycotina</taxon>
        <taxon>Sordariomycetes</taxon>
        <taxon>Sordariomycetidae</taxon>
        <taxon>Calosphaeriales</taxon>
        <taxon>Pleurostomataceae</taxon>
        <taxon>Pleurostoma</taxon>
    </lineage>
</organism>
<dbReference type="Pfam" id="PF02671">
    <property type="entry name" value="PAH"/>
    <property type="match status" value="3"/>
</dbReference>
<dbReference type="Gene3D" id="1.20.1160.11">
    <property type="entry name" value="Paired amphipathic helix"/>
    <property type="match status" value="3"/>
</dbReference>
<dbReference type="PANTHER" id="PTHR12346">
    <property type="entry name" value="SIN3B-RELATED"/>
    <property type="match status" value="1"/>
</dbReference>
<dbReference type="SMART" id="SM00761">
    <property type="entry name" value="HDAC_interact"/>
    <property type="match status" value="1"/>
</dbReference>
<dbReference type="PROSITE" id="PS51477">
    <property type="entry name" value="PAH"/>
    <property type="match status" value="2"/>
</dbReference>
<keyword evidence="9" id="KW-1185">Reference proteome</keyword>
<dbReference type="Pfam" id="PF16879">
    <property type="entry name" value="Sin3a_C"/>
    <property type="match status" value="1"/>
</dbReference>
<evidence type="ECO:0000313" key="8">
    <source>
        <dbReference type="EMBL" id="KAJ9132999.1"/>
    </source>
</evidence>
<sequence length="1466" mass="163529">MNSSALHGSSFDRDRERDLEEQRHRALQQQDEIALREREQGDRHREPYQPGAPHHSSAGSLPIHQPVASRIPGAIHSPGGLLANHGGSAAPLSLGAPSGPGAGFSGPLHNEPNRQIPHSGQNGAASAQHQMFAPLPHGSGGPNNSLGASGGSGSMFGGPLQPDAGRGPAQPMPPFGGGGSGMGGNHAMPPASGGLAQGQQPILNDALSYLDQVKVQFSEQPDVYNRFLDIMKDFKSQTIDTPGVISRVSELFAGHPNLIQGFNTFLPPGYRIECGLENNPNSIRVTTPSGSTIHSIGPGRAMQPEPGPAGAGPGQGFMNQPRSNNWQAPVQHSVESPEAQFSAPVQNAPGLFGQRSEQGAPFENHSPVHQARSVPQPRSSSVNPHPPVPRSAHTPTPAAAQSAVNGSAAQQQGNNMEKRGPVEFNHAISYVNKIKNRFQDKPEIYKNFLEILQTYQREQKPIQEVYAQVTTLFNSAPDLLEDFKQFLPESAANTRSGGQRPSDDGAPLSNAVQLAQSHAAREAPKMPPVGNFAPPGSAVKETKKRPRQEKQAAAPVPTNEQPPLSAVRGAPPERSNKRMKTTHTKAVAAADAAAVEPNLTPVMPEPVGPTSPSIAWQDDFTFFERVKKHLNNRTALVEFLKLCNMYTQDLIDKNVLIYKASQFIGGQPELLNYLKAYVRYNGEDDTVDNRPEPPTGKVSLSNCRGFGPSYRLLPTSEHLKPCSGRDELCWSVLNDSWASHPTWASEDSGFVAHRKNGFEEGLHRIEEERHDYDFHIELNQKCIQLLEPIAQQMLTLSPAERQNFRLPPALGGTSTSIYKRVIKKIYGTEHGVQVANDLFAHPFAVLPIVLARLKQKDEEWRFSQREWEKVWQAQTEAMFLKSLDHMGIQVKQNDKRNLSQKHLVDVIKTKHEEQRRARLAKVQGVPRYQFKYPFSDKDVVLDLLRFMVLYAMNSGQHGVTEKERIVEFFETFIPQFFDLDEDKVHEKLADIDRESGDDEGEDSTPAELTNGRNSRRNGKRSDLLRGVLDPSRNHSKSRHQKEGSAASGSKETTPDVASANEEDMPDVPEDASVPDVPNDRWLSTVPLPTVAKGENPLVGADGELKADGFFRRPWYNFFCNQTIYVFFSVFQTLYKRLKDVKENISGVLEEIERENAEKPAKQLGLVHPDLRYFQDSDPATFWPRTAELIEDFIVGEIDDNRYQDVLRHYYLKNGWTLYTIQDLLKTLCRLSLICNNSDSKEKTPDLIHQFLVSRQQEETSYQTEISARRFAEKCIKDGEMFVIRWYPAKTEATVRWLQKDDMTFHVEEMGPKERWQYYISSWTRSEPTEGINRAALQKVVLARNLPSSDADSDSGYQPKALAYHEGLVLKICLNTSKILYESGTSNYFIYNIADGSEEDSARHEERHKLVTEIRNQRFRERMVMNNKWMKGLSQDQVQKYNEAFQKWVNDGVVPPASQGTAVESIE</sequence>
<proteinExistence type="predicted"/>
<keyword evidence="3" id="KW-0677">Repeat</keyword>
<evidence type="ECO:0000313" key="9">
    <source>
        <dbReference type="Proteomes" id="UP001174694"/>
    </source>
</evidence>
<feature type="region of interest" description="Disordered" evidence="6">
    <location>
        <begin position="492"/>
        <end position="579"/>
    </location>
</feature>
<comment type="caution">
    <text evidence="8">The sequence shown here is derived from an EMBL/GenBank/DDBJ whole genome shotgun (WGS) entry which is preliminary data.</text>
</comment>
<dbReference type="SUPFAM" id="SSF47762">
    <property type="entry name" value="PAH2 domain"/>
    <property type="match status" value="3"/>
</dbReference>
<feature type="compositionally biased region" description="Polar residues" evidence="6">
    <location>
        <begin position="317"/>
        <end position="334"/>
    </location>
</feature>
<feature type="compositionally biased region" description="Polar residues" evidence="6">
    <location>
        <begin position="116"/>
        <end position="129"/>
    </location>
</feature>
<evidence type="ECO:0000256" key="4">
    <source>
        <dbReference type="ARBA" id="ARBA00023242"/>
    </source>
</evidence>
<evidence type="ECO:0000259" key="7">
    <source>
        <dbReference type="SMART" id="SM00761"/>
    </source>
</evidence>
<dbReference type="InterPro" id="IPR031693">
    <property type="entry name" value="Sin3_C"/>
</dbReference>
<dbReference type="PANTHER" id="PTHR12346:SF0">
    <property type="entry name" value="SIN3A, ISOFORM G"/>
    <property type="match status" value="1"/>
</dbReference>
<evidence type="ECO:0000256" key="5">
    <source>
        <dbReference type="PROSITE-ProRule" id="PRU00810"/>
    </source>
</evidence>
<dbReference type="GO" id="GO:0003714">
    <property type="term" value="F:transcription corepressor activity"/>
    <property type="evidence" value="ECO:0007669"/>
    <property type="project" value="InterPro"/>
</dbReference>
<dbReference type="EMBL" id="JANBVO010000054">
    <property type="protein sequence ID" value="KAJ9132999.1"/>
    <property type="molecule type" value="Genomic_DNA"/>
</dbReference>
<gene>
    <name evidence="8" type="ORF">NKR23_g11050</name>
</gene>
<feature type="compositionally biased region" description="Basic and acidic residues" evidence="6">
    <location>
        <begin position="10"/>
        <end position="24"/>
    </location>
</feature>
<comment type="subcellular location">
    <subcellularLocation>
        <location evidence="1 5">Nucleus</location>
    </subcellularLocation>
</comment>
<evidence type="ECO:0000256" key="6">
    <source>
        <dbReference type="SAM" id="MobiDB-lite"/>
    </source>
</evidence>
<keyword evidence="2" id="KW-0678">Repressor</keyword>
<dbReference type="GO" id="GO:0000122">
    <property type="term" value="P:negative regulation of transcription by RNA polymerase II"/>
    <property type="evidence" value="ECO:0007669"/>
    <property type="project" value="TreeGrafter"/>
</dbReference>
<feature type="region of interest" description="Disordered" evidence="6">
    <location>
        <begin position="1"/>
        <end position="64"/>
    </location>
</feature>
<dbReference type="FunFam" id="1.20.1160.11:FF:000003">
    <property type="entry name" value="Paired amphipathic helix SIN3-like protein"/>
    <property type="match status" value="1"/>
</dbReference>
<dbReference type="InterPro" id="IPR039774">
    <property type="entry name" value="Sin3-like"/>
</dbReference>
<accession>A0AA38R8N0</accession>
<evidence type="ECO:0000256" key="3">
    <source>
        <dbReference type="ARBA" id="ARBA00022737"/>
    </source>
</evidence>
<feature type="region of interest" description="Disordered" evidence="6">
    <location>
        <begin position="991"/>
        <end position="1080"/>
    </location>
</feature>
<feature type="compositionally biased region" description="Gly residues" evidence="6">
    <location>
        <begin position="175"/>
        <end position="184"/>
    </location>
</feature>
<dbReference type="Proteomes" id="UP001174694">
    <property type="component" value="Unassembled WGS sequence"/>
</dbReference>
<dbReference type="Pfam" id="PF08295">
    <property type="entry name" value="Sin3_corepress"/>
    <property type="match status" value="1"/>
</dbReference>
<protein>
    <submittedName>
        <fullName evidence="8">Paired amphipathic helix protein pst1</fullName>
    </submittedName>
</protein>
<dbReference type="GO" id="GO:0033698">
    <property type="term" value="C:Rpd3L complex"/>
    <property type="evidence" value="ECO:0007669"/>
    <property type="project" value="UniProtKB-ARBA"/>
</dbReference>
<dbReference type="FunFam" id="1.20.1160.11:FF:000001">
    <property type="entry name" value="Paired amphipathic helix protein Sin3"/>
    <property type="match status" value="1"/>
</dbReference>
<keyword evidence="4 5" id="KW-0539">Nucleus</keyword>
<evidence type="ECO:0000256" key="1">
    <source>
        <dbReference type="ARBA" id="ARBA00004123"/>
    </source>
</evidence>
<feature type="domain" description="Histone deacetylase interacting" evidence="7">
    <location>
        <begin position="702"/>
        <end position="803"/>
    </location>
</feature>
<dbReference type="InterPro" id="IPR013194">
    <property type="entry name" value="HDAC_interact_dom"/>
</dbReference>
<feature type="compositionally biased region" description="Low complexity" evidence="6">
    <location>
        <begin position="398"/>
        <end position="415"/>
    </location>
</feature>
<feature type="compositionally biased region" description="Acidic residues" evidence="6">
    <location>
        <begin position="1060"/>
        <end position="1069"/>
    </location>
</feature>
<name>A0AA38R8N0_9PEZI</name>
<feature type="region of interest" description="Disordered" evidence="6">
    <location>
        <begin position="92"/>
        <end position="198"/>
    </location>
</feature>
<dbReference type="InterPro" id="IPR036600">
    <property type="entry name" value="PAH_sf"/>
</dbReference>
<reference evidence="8" key="1">
    <citation type="submission" date="2022-07" db="EMBL/GenBank/DDBJ databases">
        <title>Fungi with potential for degradation of polypropylene.</title>
        <authorList>
            <person name="Gostincar C."/>
        </authorList>
    </citation>
    <scope>NUCLEOTIDE SEQUENCE</scope>
    <source>
        <strain evidence="8">EXF-13308</strain>
    </source>
</reference>
<dbReference type="GO" id="GO:0010628">
    <property type="term" value="P:positive regulation of gene expression"/>
    <property type="evidence" value="ECO:0007669"/>
    <property type="project" value="UniProtKB-ARBA"/>
</dbReference>
<feature type="compositionally biased region" description="Acidic residues" evidence="6">
    <location>
        <begin position="995"/>
        <end position="1004"/>
    </location>
</feature>
<dbReference type="InterPro" id="IPR003822">
    <property type="entry name" value="PAH"/>
</dbReference>